<protein>
    <submittedName>
        <fullName evidence="1">RIP metalloprotease RseP</fullName>
    </submittedName>
</protein>
<gene>
    <name evidence="1" type="primary">rseP</name>
    <name evidence="1" type="ORF">E5990_02485</name>
</gene>
<keyword evidence="1" id="KW-0482">Metalloprotease</keyword>
<evidence type="ECO:0000313" key="1">
    <source>
        <dbReference type="EMBL" id="THG54561.1"/>
    </source>
</evidence>
<name>A0AC61S7X9_9BACT</name>
<dbReference type="EMBL" id="SSTG01000015">
    <property type="protein sequence ID" value="THG54561.1"/>
    <property type="molecule type" value="Genomic_DNA"/>
</dbReference>
<evidence type="ECO:0000313" key="2">
    <source>
        <dbReference type="Proteomes" id="UP000305401"/>
    </source>
</evidence>
<reference evidence="1" key="1">
    <citation type="submission" date="2019-04" db="EMBL/GenBank/DDBJ databases">
        <title>Microbes associate with the intestines of laboratory mice.</title>
        <authorList>
            <person name="Navarre W."/>
            <person name="Wong E."/>
            <person name="Huang K.C."/>
            <person name="Tropini C."/>
            <person name="Ng K."/>
            <person name="Yu B."/>
        </authorList>
    </citation>
    <scope>NUCLEOTIDE SEQUENCE</scope>
    <source>
        <strain evidence="1">NM86_A22</strain>
    </source>
</reference>
<accession>A0AC61S7X9</accession>
<dbReference type="Proteomes" id="UP000305401">
    <property type="component" value="Unassembled WGS sequence"/>
</dbReference>
<proteinExistence type="predicted"/>
<comment type="caution">
    <text evidence="1">The sequence shown here is derived from an EMBL/GenBank/DDBJ whole genome shotgun (WGS) entry which is preliminary data.</text>
</comment>
<organism evidence="1 2">
    <name type="scientific">Muribaculum caecicola</name>
    <dbReference type="NCBI Taxonomy" id="3038144"/>
    <lineage>
        <taxon>Bacteria</taxon>
        <taxon>Pseudomonadati</taxon>
        <taxon>Bacteroidota</taxon>
        <taxon>Bacteroidia</taxon>
        <taxon>Bacteroidales</taxon>
        <taxon>Muribaculaceae</taxon>
        <taxon>Muribaculum</taxon>
    </lineage>
</organism>
<keyword evidence="2" id="KW-1185">Reference proteome</keyword>
<sequence>MESFLIKAAQLIAAFSLLVVIHEAGHYFMARIFGIKVEKFYIFFDPWFSLFKYKPKKKESAPSDKSTWRDTEYGIGWVPFGGYVKIAGMIDESMDKEQMALPAKPWEFRSKPAWQRLLVMVAGVIMNFILAIVIYAGIAFYWGEKHIPLDKAFEGMNYCETAREIGFKNGDILLSADGKEIDVTEPNHVMDMLESKQVTVIRNQHDTVTINIPENFLLKLNNEKSPFYSYRMPVVVKDVLPGDPAKAAGFQPGDRIIRVDNTAAGDYGEFTEALLNNAEKEIPVTVVRSGKEIDLNVTPNSAGKIGIALTPITDIYPIVSKRYGLVGSIPRGWEMGTERLSSYVKSFKYVATAEGAKSIGGFGAIGSLFPDSWNWLSFWEITAFLSVALAFMNFLPIPALDGGHIMFTLYEIISRRKPNEKFMEYAQIAGMLFLFTLLIYANGNDIYRFLIK</sequence>
<keyword evidence="1" id="KW-0645">Protease</keyword>
<keyword evidence="1" id="KW-0378">Hydrolase</keyword>